<evidence type="ECO:0000256" key="3">
    <source>
        <dbReference type="PIRSR" id="PIRSR001359-3"/>
    </source>
</evidence>
<name>A0A412Z3I0_9FIRM</name>
<comment type="cofactor">
    <cofactor evidence="3">
        <name>Zn(2+)</name>
        <dbReference type="ChEBI" id="CHEBI:29105"/>
    </cofactor>
    <text evidence="3">Binds 2 Zn(2+) ions per subunit. One is catalytic and the other provides a structural contribution.</text>
</comment>
<keyword evidence="3" id="KW-0862">Zinc</keyword>
<dbReference type="Pfam" id="PF01116">
    <property type="entry name" value="F_bP_aldolase"/>
    <property type="match status" value="1"/>
</dbReference>
<sequence length="273" mass="29464">MQIKEMLINAGKNGAAAGAFNILNYTTARAVIEAADSCGCPVILQTSVSTVKSLGLEALGGMLNQLKGLSAQPVVVHLDHCRDQELARRCLDGFWDSVMIDGSHLPMEENIEFTKEIADYAHKLGKEVEGELGVIAGVEDDIHNEKGTGVAVKDCLFYIEQTGIDIFAPAIGTAHGIYHGAPVIRYDLVEQLRGATDVPIVVHGGSGLSEEVFRKLIECGASKINISTAVKQSYLKGMREFCGINNPLEVDTAIKQEVKQAVQEHINIFSMGR</sequence>
<keyword evidence="3" id="KW-0479">Metal-binding</keyword>
<dbReference type="InterPro" id="IPR000771">
    <property type="entry name" value="FBA_II"/>
</dbReference>
<dbReference type="InterPro" id="IPR050246">
    <property type="entry name" value="Class_II_FBP_aldolase"/>
</dbReference>
<accession>A0A412Z3I0</accession>
<organism evidence="4 5">
    <name type="scientific">Enterocloster bolteae</name>
    <dbReference type="NCBI Taxonomy" id="208479"/>
    <lineage>
        <taxon>Bacteria</taxon>
        <taxon>Bacillati</taxon>
        <taxon>Bacillota</taxon>
        <taxon>Clostridia</taxon>
        <taxon>Lachnospirales</taxon>
        <taxon>Lachnospiraceae</taxon>
        <taxon>Enterocloster</taxon>
    </lineage>
</organism>
<feature type="binding site" evidence="2">
    <location>
        <position position="176"/>
    </location>
    <ligand>
        <name>dihydroxyacetone phosphate</name>
        <dbReference type="ChEBI" id="CHEBI:57642"/>
    </ligand>
</feature>
<dbReference type="EMBL" id="QRZM01000007">
    <property type="protein sequence ID" value="RGV74402.1"/>
    <property type="molecule type" value="Genomic_DNA"/>
</dbReference>
<dbReference type="PIRSF" id="PIRSF001359">
    <property type="entry name" value="F_bP_aldolase_II"/>
    <property type="match status" value="1"/>
</dbReference>
<evidence type="ECO:0000313" key="5">
    <source>
        <dbReference type="Proteomes" id="UP000284543"/>
    </source>
</evidence>
<feature type="binding site" evidence="3">
    <location>
        <position position="131"/>
    </location>
    <ligand>
        <name>Zn(2+)</name>
        <dbReference type="ChEBI" id="CHEBI:29105"/>
        <label>2</label>
    </ligand>
</feature>
<proteinExistence type="predicted"/>
<feature type="binding site" evidence="2">
    <location>
        <begin position="225"/>
        <end position="228"/>
    </location>
    <ligand>
        <name>dihydroxyacetone phosphate</name>
        <dbReference type="ChEBI" id="CHEBI:57642"/>
    </ligand>
</feature>
<comment type="caution">
    <text evidence="4">The sequence shown here is derived from an EMBL/GenBank/DDBJ whole genome shotgun (WGS) entry which is preliminary data.</text>
</comment>
<dbReference type="Gene3D" id="3.20.20.70">
    <property type="entry name" value="Aldolase class I"/>
    <property type="match status" value="1"/>
</dbReference>
<evidence type="ECO:0000313" key="4">
    <source>
        <dbReference type="EMBL" id="RGV74402.1"/>
    </source>
</evidence>
<feature type="binding site" evidence="2">
    <location>
        <begin position="204"/>
        <end position="206"/>
    </location>
    <ligand>
        <name>dihydroxyacetone phosphate</name>
        <dbReference type="ChEBI" id="CHEBI:57642"/>
    </ligand>
</feature>
<dbReference type="InterPro" id="IPR013785">
    <property type="entry name" value="Aldolase_TIM"/>
</dbReference>
<feature type="binding site" evidence="3">
    <location>
        <position position="203"/>
    </location>
    <ligand>
        <name>Zn(2+)</name>
        <dbReference type="ChEBI" id="CHEBI:29105"/>
        <label>1</label>
        <note>catalytic</note>
    </ligand>
</feature>
<gene>
    <name evidence="4" type="ORF">DWW02_17210</name>
</gene>
<evidence type="ECO:0000256" key="1">
    <source>
        <dbReference type="PIRSR" id="PIRSR001359-1"/>
    </source>
</evidence>
<dbReference type="GO" id="GO:0008270">
    <property type="term" value="F:zinc ion binding"/>
    <property type="evidence" value="ECO:0007669"/>
    <property type="project" value="InterPro"/>
</dbReference>
<dbReference type="SUPFAM" id="SSF51569">
    <property type="entry name" value="Aldolase"/>
    <property type="match status" value="1"/>
</dbReference>
<feature type="binding site" evidence="3">
    <location>
        <position position="101"/>
    </location>
    <ligand>
        <name>Zn(2+)</name>
        <dbReference type="ChEBI" id="CHEBI:29105"/>
        <label>2</label>
    </ligand>
</feature>
<feature type="binding site" evidence="3">
    <location>
        <position position="80"/>
    </location>
    <ligand>
        <name>Zn(2+)</name>
        <dbReference type="ChEBI" id="CHEBI:29105"/>
        <label>1</label>
        <note>catalytic</note>
    </ligand>
</feature>
<protein>
    <submittedName>
        <fullName evidence="4">Class II fructose-bisphosphate aldolase</fullName>
    </submittedName>
</protein>
<dbReference type="PANTHER" id="PTHR30304">
    <property type="entry name" value="D-TAGATOSE-1,6-BISPHOSPHATE ALDOLASE"/>
    <property type="match status" value="1"/>
</dbReference>
<dbReference type="Proteomes" id="UP000284543">
    <property type="component" value="Unassembled WGS sequence"/>
</dbReference>
<feature type="binding site" evidence="3">
    <location>
        <position position="175"/>
    </location>
    <ligand>
        <name>Zn(2+)</name>
        <dbReference type="ChEBI" id="CHEBI:29105"/>
        <label>1</label>
        <note>catalytic</note>
    </ligand>
</feature>
<reference evidence="4 5" key="1">
    <citation type="submission" date="2018-08" db="EMBL/GenBank/DDBJ databases">
        <title>A genome reference for cultivated species of the human gut microbiota.</title>
        <authorList>
            <person name="Zou Y."/>
            <person name="Xue W."/>
            <person name="Luo G."/>
        </authorList>
    </citation>
    <scope>NUCLEOTIDE SEQUENCE [LARGE SCALE GENOMIC DNA]</scope>
    <source>
        <strain evidence="4 5">AF14-18</strain>
    </source>
</reference>
<dbReference type="AlphaFoldDB" id="A0A412Z3I0"/>
<dbReference type="PANTHER" id="PTHR30304:SF0">
    <property type="entry name" value="D-TAGATOSE-1,6-BISPHOSPHATE ALDOLASE SUBUNIT GATY-RELATED"/>
    <property type="match status" value="1"/>
</dbReference>
<dbReference type="GO" id="GO:0016832">
    <property type="term" value="F:aldehyde-lyase activity"/>
    <property type="evidence" value="ECO:0007669"/>
    <property type="project" value="InterPro"/>
</dbReference>
<feature type="active site" description="Proton donor" evidence="1">
    <location>
        <position position="79"/>
    </location>
</feature>
<evidence type="ECO:0000256" key="2">
    <source>
        <dbReference type="PIRSR" id="PIRSR001359-2"/>
    </source>
</evidence>
<dbReference type="GO" id="GO:0005975">
    <property type="term" value="P:carbohydrate metabolic process"/>
    <property type="evidence" value="ECO:0007669"/>
    <property type="project" value="InterPro"/>
</dbReference>
<dbReference type="RefSeq" id="WP_002572993.1">
    <property type="nucleotide sequence ID" value="NZ_CATYQV010000006.1"/>
</dbReference>